<dbReference type="Pfam" id="PF12833">
    <property type="entry name" value="HTH_18"/>
    <property type="match status" value="1"/>
</dbReference>
<dbReference type="Proteomes" id="UP000217448">
    <property type="component" value="Unassembled WGS sequence"/>
</dbReference>
<evidence type="ECO:0000313" key="5">
    <source>
        <dbReference type="EMBL" id="MCT4371528.1"/>
    </source>
</evidence>
<comment type="caution">
    <text evidence="5">The sequence shown here is derived from an EMBL/GenBank/DDBJ whole genome shotgun (WGS) entry which is preliminary data.</text>
</comment>
<dbReference type="PANTHER" id="PTHR46796">
    <property type="entry name" value="HTH-TYPE TRANSCRIPTIONAL ACTIVATOR RHAS-RELATED"/>
    <property type="match status" value="1"/>
</dbReference>
<evidence type="ECO:0000256" key="2">
    <source>
        <dbReference type="ARBA" id="ARBA00023125"/>
    </source>
</evidence>
<feature type="domain" description="HTH araC/xylS-type" evidence="4">
    <location>
        <begin position="214"/>
        <end position="282"/>
    </location>
</feature>
<dbReference type="InterPro" id="IPR050204">
    <property type="entry name" value="AraC_XylS_family_regulators"/>
</dbReference>
<keyword evidence="2" id="KW-0238">DNA-binding</keyword>
<evidence type="ECO:0000256" key="1">
    <source>
        <dbReference type="ARBA" id="ARBA00023015"/>
    </source>
</evidence>
<reference evidence="6" key="1">
    <citation type="submission" date="2023-07" db="EMBL/GenBank/DDBJ databases">
        <title>Yangia mangrovi SAOS 153D genome.</title>
        <authorList>
            <person name="Verma A."/>
            <person name="Pal Y."/>
            <person name="Sundharam S."/>
            <person name="Bisht B."/>
            <person name="Srinivasan K."/>
        </authorList>
    </citation>
    <scope>NUCLEOTIDE SEQUENCE [LARGE SCALE GENOMIC DNA]</scope>
    <source>
        <strain evidence="6">SAOS 153D</strain>
    </source>
</reference>
<keyword evidence="6" id="KW-1185">Reference proteome</keyword>
<keyword evidence="1" id="KW-0805">Transcription regulation</keyword>
<sequence length="306" mass="34123">MAKKMDEIGGSILDRVPASALTLTLTRSAIRMQHSKLWRIEKENPVEDLVIALEGRGEYIVGAERFALAPGEAMLLRRGETFCGWNEGAGLYTGLAQHFTLGIYGDTDLIAQMDLRRKVRLSRWDELAPLIRSYRESAPPNSVTLMQHHLFMVFLIAFVDDAFLGWRQGGAVPIDGAAAIDLAVMKAAAQISTAPLDPEVAAQAVEAAPYNDDYFHRAFRDRLGRTPRQYQEYCRMERAMSLLERGMSPSQVAGEIGYADPYYFSRAFKRQMGLSPRAHQQRVKRAQDGQILGMDEADQAKALGQA</sequence>
<dbReference type="SMART" id="SM00342">
    <property type="entry name" value="HTH_ARAC"/>
    <property type="match status" value="1"/>
</dbReference>
<evidence type="ECO:0000313" key="6">
    <source>
        <dbReference type="Proteomes" id="UP000217448"/>
    </source>
</evidence>
<dbReference type="PANTHER" id="PTHR46796:SF13">
    <property type="entry name" value="HTH-TYPE TRANSCRIPTIONAL ACTIVATOR RHAS"/>
    <property type="match status" value="1"/>
</dbReference>
<dbReference type="InterPro" id="IPR018060">
    <property type="entry name" value="HTH_AraC"/>
</dbReference>
<evidence type="ECO:0000256" key="3">
    <source>
        <dbReference type="ARBA" id="ARBA00023163"/>
    </source>
</evidence>
<dbReference type="PROSITE" id="PS01124">
    <property type="entry name" value="HTH_ARAC_FAMILY_2"/>
    <property type="match status" value="1"/>
</dbReference>
<proteinExistence type="predicted"/>
<organism evidence="5 6">
    <name type="scientific">Alloyangia mangrovi</name>
    <dbReference type="NCBI Taxonomy" id="1779329"/>
    <lineage>
        <taxon>Bacteria</taxon>
        <taxon>Pseudomonadati</taxon>
        <taxon>Pseudomonadota</taxon>
        <taxon>Alphaproteobacteria</taxon>
        <taxon>Rhodobacterales</taxon>
        <taxon>Roseobacteraceae</taxon>
        <taxon>Alloyangia</taxon>
    </lineage>
</organism>
<dbReference type="EMBL" id="NTHN02000027">
    <property type="protein sequence ID" value="MCT4371528.1"/>
    <property type="molecule type" value="Genomic_DNA"/>
</dbReference>
<keyword evidence="3" id="KW-0804">Transcription</keyword>
<protein>
    <submittedName>
        <fullName evidence="5">Helix-turn-helix domain-containing protein</fullName>
    </submittedName>
</protein>
<gene>
    <name evidence="5" type="ORF">CLG85_014850</name>
</gene>
<accession>A0ABT2KN70</accession>
<name>A0ABT2KN70_9RHOB</name>
<evidence type="ECO:0000259" key="4">
    <source>
        <dbReference type="PROSITE" id="PS01124"/>
    </source>
</evidence>